<evidence type="ECO:0000256" key="2">
    <source>
        <dbReference type="SAM" id="MobiDB-lite"/>
    </source>
</evidence>
<keyword evidence="1" id="KW-0175">Coiled coil</keyword>
<feature type="coiled-coil region" evidence="1">
    <location>
        <begin position="39"/>
        <end position="66"/>
    </location>
</feature>
<evidence type="ECO:0000313" key="4">
    <source>
        <dbReference type="Proteomes" id="UP001139031"/>
    </source>
</evidence>
<protein>
    <submittedName>
        <fullName evidence="3">Uncharacterized protein</fullName>
    </submittedName>
</protein>
<gene>
    <name evidence="3" type="ORF">K7C98_12165</name>
</gene>
<evidence type="ECO:0000313" key="3">
    <source>
        <dbReference type="EMBL" id="MBZ5710009.1"/>
    </source>
</evidence>
<comment type="caution">
    <text evidence="3">The sequence shown here is derived from an EMBL/GenBank/DDBJ whole genome shotgun (WGS) entry which is preliminary data.</text>
</comment>
<dbReference type="EMBL" id="JAIRAU010000011">
    <property type="protein sequence ID" value="MBZ5710009.1"/>
    <property type="molecule type" value="Genomic_DNA"/>
</dbReference>
<keyword evidence="4" id="KW-1185">Reference proteome</keyword>
<dbReference type="Proteomes" id="UP001139031">
    <property type="component" value="Unassembled WGS sequence"/>
</dbReference>
<proteinExistence type="predicted"/>
<name>A0ABS7TP45_9BACT</name>
<sequence>MRAAVWTALARPRAEEPPPPPPGPRPAGPAAAAELATGVDRLIDDYEQLRLQNDELMREIDEIKQHTGR</sequence>
<dbReference type="RefSeq" id="WP_224191780.1">
    <property type="nucleotide sequence ID" value="NZ_JAIRAU010000011.1"/>
</dbReference>
<organism evidence="3 4">
    <name type="scientific">Nannocystis pusilla</name>
    <dbReference type="NCBI Taxonomy" id="889268"/>
    <lineage>
        <taxon>Bacteria</taxon>
        <taxon>Pseudomonadati</taxon>
        <taxon>Myxococcota</taxon>
        <taxon>Polyangia</taxon>
        <taxon>Nannocystales</taxon>
        <taxon>Nannocystaceae</taxon>
        <taxon>Nannocystis</taxon>
    </lineage>
</organism>
<reference evidence="3" key="1">
    <citation type="submission" date="2021-08" db="EMBL/GenBank/DDBJ databases">
        <authorList>
            <person name="Stevens D.C."/>
        </authorList>
    </citation>
    <scope>NUCLEOTIDE SEQUENCE</scope>
    <source>
        <strain evidence="3">DSM 53165</strain>
    </source>
</reference>
<accession>A0ABS7TP45</accession>
<feature type="compositionally biased region" description="Pro residues" evidence="2">
    <location>
        <begin position="17"/>
        <end position="27"/>
    </location>
</feature>
<evidence type="ECO:0000256" key="1">
    <source>
        <dbReference type="SAM" id="Coils"/>
    </source>
</evidence>
<feature type="region of interest" description="Disordered" evidence="2">
    <location>
        <begin position="1"/>
        <end position="31"/>
    </location>
</feature>